<accession>A0A381ZKE8</accession>
<evidence type="ECO:0000313" key="2">
    <source>
        <dbReference type="EMBL" id="SVA89233.1"/>
    </source>
</evidence>
<dbReference type="AlphaFoldDB" id="A0A381ZKE8"/>
<dbReference type="Pfam" id="PF00903">
    <property type="entry name" value="Glyoxalase"/>
    <property type="match status" value="1"/>
</dbReference>
<name>A0A381ZKE8_9ZZZZ</name>
<dbReference type="PROSITE" id="PS51819">
    <property type="entry name" value="VOC"/>
    <property type="match status" value="2"/>
</dbReference>
<gene>
    <name evidence="2" type="ORF">METZ01_LOCUS142087</name>
</gene>
<dbReference type="InterPro" id="IPR004360">
    <property type="entry name" value="Glyas_Fos-R_dOase_dom"/>
</dbReference>
<organism evidence="2">
    <name type="scientific">marine metagenome</name>
    <dbReference type="NCBI Taxonomy" id="408172"/>
    <lineage>
        <taxon>unclassified sequences</taxon>
        <taxon>metagenomes</taxon>
        <taxon>ecological metagenomes</taxon>
    </lineage>
</organism>
<dbReference type="SUPFAM" id="SSF54593">
    <property type="entry name" value="Glyoxalase/Bleomycin resistance protein/Dihydroxybiphenyl dioxygenase"/>
    <property type="match status" value="1"/>
</dbReference>
<dbReference type="EMBL" id="UINC01021520">
    <property type="protein sequence ID" value="SVA89233.1"/>
    <property type="molecule type" value="Genomic_DNA"/>
</dbReference>
<sequence>MAVSSLGYVRIGIRDPQEWAKVGQDILGFESATVEDGSVRLRLDEAPFRYLIEEAEAEGFICAGWEYPAVDYDALLAALAENGVDLNEGNVDACAARAVAAFTSFSDPSGNTVEVFHTRDKGSAFSSPLNLNYVADNLGLGHVVLPAMEHALTCEFYENVLGFGLSDELKLPPPMEGVPEMQINFYHADNPRHHSVACFNGPAPSGVIHLMTEYTTVDQVGECLDRVTRAGLPITASIGRHVNDNMLSFYFLCPGGIPMEVGYDGEQFDWSKTEPTYSTVGDHWGHEYNFPE</sequence>
<feature type="domain" description="VOC" evidence="1">
    <location>
        <begin position="139"/>
        <end position="264"/>
    </location>
</feature>
<reference evidence="2" key="1">
    <citation type="submission" date="2018-05" db="EMBL/GenBank/DDBJ databases">
        <authorList>
            <person name="Lanie J.A."/>
            <person name="Ng W.-L."/>
            <person name="Kazmierczak K.M."/>
            <person name="Andrzejewski T.M."/>
            <person name="Davidsen T.M."/>
            <person name="Wayne K.J."/>
            <person name="Tettelin H."/>
            <person name="Glass J.I."/>
            <person name="Rusch D."/>
            <person name="Podicherti R."/>
            <person name="Tsui H.-C.T."/>
            <person name="Winkler M.E."/>
        </authorList>
    </citation>
    <scope>NUCLEOTIDE SEQUENCE</scope>
</reference>
<dbReference type="InterPro" id="IPR029068">
    <property type="entry name" value="Glyas_Bleomycin-R_OHBP_Dase"/>
</dbReference>
<feature type="domain" description="VOC" evidence="1">
    <location>
        <begin position="5"/>
        <end position="118"/>
    </location>
</feature>
<protein>
    <recommendedName>
        <fullName evidence="1">VOC domain-containing protein</fullName>
    </recommendedName>
</protein>
<dbReference type="Gene3D" id="3.10.180.10">
    <property type="entry name" value="2,3-Dihydroxybiphenyl 1,2-Dioxygenase, domain 1"/>
    <property type="match status" value="2"/>
</dbReference>
<evidence type="ECO:0000259" key="1">
    <source>
        <dbReference type="PROSITE" id="PS51819"/>
    </source>
</evidence>
<proteinExistence type="predicted"/>
<dbReference type="InterPro" id="IPR037523">
    <property type="entry name" value="VOC_core"/>
</dbReference>
<dbReference type="Pfam" id="PF22632">
    <property type="entry name" value="BphC_D1"/>
    <property type="match status" value="1"/>
</dbReference>